<evidence type="ECO:0000256" key="2">
    <source>
        <dbReference type="ARBA" id="ARBA00012438"/>
    </source>
</evidence>
<evidence type="ECO:0000256" key="7">
    <source>
        <dbReference type="SAM" id="Phobius"/>
    </source>
</evidence>
<gene>
    <name evidence="10" type="ORF">GARC_5303</name>
</gene>
<keyword evidence="5" id="KW-0418">Kinase</keyword>
<dbReference type="SUPFAM" id="SSF47384">
    <property type="entry name" value="Homodimeric domain of signal transducing histidine kinase"/>
    <property type="match status" value="1"/>
</dbReference>
<keyword evidence="7" id="KW-0472">Membrane</keyword>
<keyword evidence="7" id="KW-1133">Transmembrane helix</keyword>
<protein>
    <recommendedName>
        <fullName evidence="2">histidine kinase</fullName>
        <ecNumber evidence="2">2.7.13.3</ecNumber>
    </recommendedName>
</protein>
<dbReference type="CDD" id="cd00082">
    <property type="entry name" value="HisKA"/>
    <property type="match status" value="1"/>
</dbReference>
<dbReference type="GO" id="GO:0000155">
    <property type="term" value="F:phosphorelay sensor kinase activity"/>
    <property type="evidence" value="ECO:0007669"/>
    <property type="project" value="InterPro"/>
</dbReference>
<dbReference type="SMART" id="SM00388">
    <property type="entry name" value="HisKA"/>
    <property type="match status" value="1"/>
</dbReference>
<feature type="transmembrane region" description="Helical" evidence="7">
    <location>
        <begin position="120"/>
        <end position="143"/>
    </location>
</feature>
<feature type="transmembrane region" description="Helical" evidence="7">
    <location>
        <begin position="6"/>
        <end position="29"/>
    </location>
</feature>
<dbReference type="SMART" id="SM00448">
    <property type="entry name" value="REC"/>
    <property type="match status" value="1"/>
</dbReference>
<comment type="catalytic activity">
    <reaction evidence="1">
        <text>ATP + protein L-histidine = ADP + protein N-phospho-L-histidine.</text>
        <dbReference type="EC" id="2.7.13.3"/>
    </reaction>
</comment>
<evidence type="ECO:0000256" key="5">
    <source>
        <dbReference type="ARBA" id="ARBA00022777"/>
    </source>
</evidence>
<feature type="modified residue" description="4-aspartylphosphate" evidence="6">
    <location>
        <position position="527"/>
    </location>
</feature>
<evidence type="ECO:0000256" key="1">
    <source>
        <dbReference type="ARBA" id="ARBA00000085"/>
    </source>
</evidence>
<comment type="caution">
    <text evidence="10">The sequence shown here is derived from an EMBL/GenBank/DDBJ whole genome shotgun (WGS) entry which is preliminary data.</text>
</comment>
<dbReference type="CDD" id="cd17546">
    <property type="entry name" value="REC_hyHK_CKI1_RcsC-like"/>
    <property type="match status" value="1"/>
</dbReference>
<proteinExistence type="predicted"/>
<dbReference type="PANTHER" id="PTHR43047">
    <property type="entry name" value="TWO-COMPONENT HISTIDINE PROTEIN KINASE"/>
    <property type="match status" value="1"/>
</dbReference>
<dbReference type="PRINTS" id="PR00344">
    <property type="entry name" value="BCTRLSENSOR"/>
</dbReference>
<dbReference type="InterPro" id="IPR036890">
    <property type="entry name" value="HATPase_C_sf"/>
</dbReference>
<sequence length="718" mass="79456">MNLDLQILSFSSILASIVSSVFFILVWRLNPNMPGIGLWLLAVIGQPISTALTALRDIIPNWISILVSNSISMWSLLLIYLGARVFFGKQNKNWKIFLLTTCTFIPVFSYFIYIEPNIIARIYIAYAYSFVFICLSGHCAFSLKSDKQTIGSKIYGFICLFIAAVVIVRLLTLGIFDVTVKLYELSISNFFGPFLAYFVPSAITLSVFILCYEKRELDVKKLELTATQEVKLKNNMLTTLSHELRTPLNGIVGLAQLMKPKVNDKSLIDDLNTIIKSGNNLATLSTNILEYAVSESKNIHLKPANINVMSLISELSHLLTPMAKNKDLTLNITAPSDFPESLLIDADKLHSILINLVDNAIKYTDEGTITIHAHYQKQINAQYLITLSVSDTGSGMSEEEQSSLLLPFARAEQVLSKQQGSGVGLALTTKLLQAMDSTLEVSSQLHVGTKMAFSILCDKGAPNPITKQPANALLQALNILLVEDGQLNIDVVTAMLVKNQHSVHCATTGQQAIAMCINTQFDLILLDMQLPDCHGTEVLSEIRSQGWNINTPVIVLTAAVTPKDKAIYNQLPVSSVVEKPIMEDTLALAISASQSQTFNIAESTGTSAKPVIFDCGPFIFLQSNLSKQQLNLEIQKLPEYISTSLSTILELDDEKLIDKHLHKLTSYIGQFGMLQLAKAIQQLDVSSFERKQFILNSINPLVDISITNLMHYFEVHND</sequence>
<feature type="transmembrane region" description="Helical" evidence="7">
    <location>
        <begin position="36"/>
        <end position="55"/>
    </location>
</feature>
<keyword evidence="7" id="KW-0812">Transmembrane</keyword>
<evidence type="ECO:0000256" key="6">
    <source>
        <dbReference type="PROSITE-ProRule" id="PRU00169"/>
    </source>
</evidence>
<name>K6YZQ7_9ALTE</name>
<feature type="transmembrane region" description="Helical" evidence="7">
    <location>
        <begin position="61"/>
        <end position="82"/>
    </location>
</feature>
<feature type="transmembrane region" description="Helical" evidence="7">
    <location>
        <begin position="94"/>
        <end position="114"/>
    </location>
</feature>
<dbReference type="InterPro" id="IPR003594">
    <property type="entry name" value="HATPase_dom"/>
</dbReference>
<dbReference type="EC" id="2.7.13.3" evidence="2"/>
<evidence type="ECO:0000259" key="9">
    <source>
        <dbReference type="PROSITE" id="PS50110"/>
    </source>
</evidence>
<dbReference type="SMART" id="SM00387">
    <property type="entry name" value="HATPase_c"/>
    <property type="match status" value="1"/>
</dbReference>
<evidence type="ECO:0000313" key="11">
    <source>
        <dbReference type="Proteomes" id="UP000006327"/>
    </source>
</evidence>
<feature type="domain" description="Response regulatory" evidence="9">
    <location>
        <begin position="478"/>
        <end position="594"/>
    </location>
</feature>
<dbReference type="eggNOG" id="COG2205">
    <property type="taxonomic scope" value="Bacteria"/>
</dbReference>
<accession>K6YZQ7</accession>
<evidence type="ECO:0000256" key="4">
    <source>
        <dbReference type="ARBA" id="ARBA00022679"/>
    </source>
</evidence>
<keyword evidence="11" id="KW-1185">Reference proteome</keyword>
<evidence type="ECO:0000259" key="8">
    <source>
        <dbReference type="PROSITE" id="PS50109"/>
    </source>
</evidence>
<dbReference type="InterPro" id="IPR004358">
    <property type="entry name" value="Sig_transdc_His_kin-like_C"/>
</dbReference>
<dbReference type="Pfam" id="PF00072">
    <property type="entry name" value="Response_reg"/>
    <property type="match status" value="1"/>
</dbReference>
<dbReference type="InterPro" id="IPR005467">
    <property type="entry name" value="His_kinase_dom"/>
</dbReference>
<dbReference type="Proteomes" id="UP000006327">
    <property type="component" value="Unassembled WGS sequence"/>
</dbReference>
<dbReference type="PROSITE" id="PS50110">
    <property type="entry name" value="RESPONSE_REGULATORY"/>
    <property type="match status" value="1"/>
</dbReference>
<keyword evidence="3 6" id="KW-0597">Phosphoprotein</keyword>
<reference evidence="10 11" key="1">
    <citation type="journal article" date="2017" name="Antonie Van Leeuwenhoek">
        <title>Rhizobium rhizosphaerae sp. nov., a novel species isolated from rice rhizosphere.</title>
        <authorList>
            <person name="Zhao J.J."/>
            <person name="Zhang J."/>
            <person name="Zhang R.J."/>
            <person name="Zhang C.W."/>
            <person name="Yin H.Q."/>
            <person name="Zhang X.X."/>
        </authorList>
    </citation>
    <scope>NUCLEOTIDE SEQUENCE [LARGE SCALE GENOMIC DNA]</scope>
    <source>
        <strain evidence="10 11">BSs20135</strain>
    </source>
</reference>
<evidence type="ECO:0000313" key="10">
    <source>
        <dbReference type="EMBL" id="GAC22238.1"/>
    </source>
</evidence>
<dbReference type="InterPro" id="IPR011006">
    <property type="entry name" value="CheY-like_superfamily"/>
</dbReference>
<dbReference type="Pfam" id="PF02518">
    <property type="entry name" value="HATPase_c"/>
    <property type="match status" value="1"/>
</dbReference>
<keyword evidence="4" id="KW-0808">Transferase</keyword>
<dbReference type="InterPro" id="IPR003661">
    <property type="entry name" value="HisK_dim/P_dom"/>
</dbReference>
<dbReference type="STRING" id="493475.GARC_5303"/>
<dbReference type="AlphaFoldDB" id="K6YZQ7"/>
<dbReference type="Pfam" id="PF00512">
    <property type="entry name" value="HisKA"/>
    <property type="match status" value="1"/>
</dbReference>
<dbReference type="InterPro" id="IPR001789">
    <property type="entry name" value="Sig_transdc_resp-reg_receiver"/>
</dbReference>
<dbReference type="SUPFAM" id="SSF55874">
    <property type="entry name" value="ATPase domain of HSP90 chaperone/DNA topoisomerase II/histidine kinase"/>
    <property type="match status" value="1"/>
</dbReference>
<dbReference type="EMBL" id="BAEO01000070">
    <property type="protein sequence ID" value="GAC22238.1"/>
    <property type="molecule type" value="Genomic_DNA"/>
</dbReference>
<evidence type="ECO:0000256" key="3">
    <source>
        <dbReference type="ARBA" id="ARBA00022553"/>
    </source>
</evidence>
<dbReference type="Gene3D" id="1.10.287.130">
    <property type="match status" value="1"/>
</dbReference>
<dbReference type="Gene3D" id="3.40.50.2300">
    <property type="match status" value="1"/>
</dbReference>
<dbReference type="PROSITE" id="PS50109">
    <property type="entry name" value="HIS_KIN"/>
    <property type="match status" value="1"/>
</dbReference>
<dbReference type="Gene3D" id="3.30.565.10">
    <property type="entry name" value="Histidine kinase-like ATPase, C-terminal domain"/>
    <property type="match status" value="1"/>
</dbReference>
<dbReference type="InterPro" id="IPR036097">
    <property type="entry name" value="HisK_dim/P_sf"/>
</dbReference>
<dbReference type="SUPFAM" id="SSF52172">
    <property type="entry name" value="CheY-like"/>
    <property type="match status" value="1"/>
</dbReference>
<feature type="transmembrane region" description="Helical" evidence="7">
    <location>
        <begin position="155"/>
        <end position="178"/>
    </location>
</feature>
<organism evidence="10 11">
    <name type="scientific">Paraglaciecola arctica BSs20135</name>
    <dbReference type="NCBI Taxonomy" id="493475"/>
    <lineage>
        <taxon>Bacteria</taxon>
        <taxon>Pseudomonadati</taxon>
        <taxon>Pseudomonadota</taxon>
        <taxon>Gammaproteobacteria</taxon>
        <taxon>Alteromonadales</taxon>
        <taxon>Alteromonadaceae</taxon>
        <taxon>Paraglaciecola</taxon>
    </lineage>
</organism>
<feature type="domain" description="Histidine kinase" evidence="8">
    <location>
        <begin position="239"/>
        <end position="459"/>
    </location>
</feature>
<feature type="transmembrane region" description="Helical" evidence="7">
    <location>
        <begin position="190"/>
        <end position="212"/>
    </location>
</feature>